<organism evidence="2 3">
    <name type="scientific">Qipengyuania qiaonensis</name>
    <dbReference type="NCBI Taxonomy" id="2867240"/>
    <lineage>
        <taxon>Bacteria</taxon>
        <taxon>Pseudomonadati</taxon>
        <taxon>Pseudomonadota</taxon>
        <taxon>Alphaproteobacteria</taxon>
        <taxon>Sphingomonadales</taxon>
        <taxon>Erythrobacteraceae</taxon>
        <taxon>Qipengyuania</taxon>
    </lineage>
</organism>
<evidence type="ECO:0000313" key="2">
    <source>
        <dbReference type="EMBL" id="MBX7481460.1"/>
    </source>
</evidence>
<feature type="region of interest" description="Disordered" evidence="1">
    <location>
        <begin position="1"/>
        <end position="25"/>
    </location>
</feature>
<proteinExistence type="predicted"/>
<keyword evidence="3" id="KW-1185">Reference proteome</keyword>
<gene>
    <name evidence="2" type="ORF">K3174_02885</name>
</gene>
<feature type="non-terminal residue" evidence="2">
    <location>
        <position position="1"/>
    </location>
</feature>
<accession>A0ABS7J2A1</accession>
<dbReference type="Proteomes" id="UP000755104">
    <property type="component" value="Unassembled WGS sequence"/>
</dbReference>
<sequence>QYKAFHPKRESQIHANGNPKSPQTLGRKFLRDMHECSTRATAQNTQHRDKPVVEALRADGEVHLILQHKAAI</sequence>
<dbReference type="RefSeq" id="WP_221555372.1">
    <property type="nucleotide sequence ID" value="NZ_JAIGNO010000001.1"/>
</dbReference>
<protein>
    <submittedName>
        <fullName evidence="2">Uncharacterized protein</fullName>
    </submittedName>
</protein>
<comment type="caution">
    <text evidence="2">The sequence shown here is derived from an EMBL/GenBank/DDBJ whole genome shotgun (WGS) entry which is preliminary data.</text>
</comment>
<name>A0ABS7J2A1_9SPHN</name>
<feature type="compositionally biased region" description="Polar residues" evidence="1">
    <location>
        <begin position="13"/>
        <end position="24"/>
    </location>
</feature>
<dbReference type="EMBL" id="JAIGNO010000001">
    <property type="protein sequence ID" value="MBX7481460.1"/>
    <property type="molecule type" value="Genomic_DNA"/>
</dbReference>
<reference evidence="2 3" key="1">
    <citation type="submission" date="2021-08" db="EMBL/GenBank/DDBJ databases">
        <title>Comparative Genomics Analysis of the Genus Qipengyuania Reveals Extensive Genetic Diversity and Metabolic Versatility, Including the Description of Fifteen Novel Species.</title>
        <authorList>
            <person name="Liu Y."/>
        </authorList>
    </citation>
    <scope>NUCLEOTIDE SEQUENCE [LARGE SCALE GENOMIC DNA]</scope>
    <source>
        <strain evidence="2 3">6D47A</strain>
    </source>
</reference>
<evidence type="ECO:0000313" key="3">
    <source>
        <dbReference type="Proteomes" id="UP000755104"/>
    </source>
</evidence>
<evidence type="ECO:0000256" key="1">
    <source>
        <dbReference type="SAM" id="MobiDB-lite"/>
    </source>
</evidence>